<accession>A0ABW4HZI8</accession>
<feature type="transmembrane region" description="Helical" evidence="1">
    <location>
        <begin position="46"/>
        <end position="65"/>
    </location>
</feature>
<keyword evidence="1" id="KW-1133">Transmembrane helix</keyword>
<dbReference type="RefSeq" id="WP_380886281.1">
    <property type="nucleotide sequence ID" value="NZ_JBHUDY010000001.1"/>
</dbReference>
<evidence type="ECO:0000313" key="2">
    <source>
        <dbReference type="EMBL" id="MFD1610532.1"/>
    </source>
</evidence>
<sequence length="102" mass="11402">MSYVQARTPFRWSRLLLWLINIPVGLIALYVGLYAFMGLWDPDISLIVWTLAALQPLIAFTAWIASGDRWRAGAVRAANLLLLIPLASLLLVFALLLGPHFL</sequence>
<evidence type="ECO:0000256" key="1">
    <source>
        <dbReference type="SAM" id="Phobius"/>
    </source>
</evidence>
<protein>
    <submittedName>
        <fullName evidence="2">Uncharacterized protein</fullName>
    </submittedName>
</protein>
<keyword evidence="1" id="KW-0812">Transmembrane</keyword>
<keyword evidence="1" id="KW-0472">Membrane</keyword>
<feature type="transmembrane region" description="Helical" evidence="1">
    <location>
        <begin position="15"/>
        <end position="40"/>
    </location>
</feature>
<evidence type="ECO:0000313" key="3">
    <source>
        <dbReference type="Proteomes" id="UP001597115"/>
    </source>
</evidence>
<dbReference type="EMBL" id="JBHUDY010000001">
    <property type="protein sequence ID" value="MFD1610532.1"/>
    <property type="molecule type" value="Genomic_DNA"/>
</dbReference>
<organism evidence="2 3">
    <name type="scientific">Sphingomonas tabacisoli</name>
    <dbReference type="NCBI Taxonomy" id="2249466"/>
    <lineage>
        <taxon>Bacteria</taxon>
        <taxon>Pseudomonadati</taxon>
        <taxon>Pseudomonadota</taxon>
        <taxon>Alphaproteobacteria</taxon>
        <taxon>Sphingomonadales</taxon>
        <taxon>Sphingomonadaceae</taxon>
        <taxon>Sphingomonas</taxon>
    </lineage>
</organism>
<comment type="caution">
    <text evidence="2">The sequence shown here is derived from an EMBL/GenBank/DDBJ whole genome shotgun (WGS) entry which is preliminary data.</text>
</comment>
<name>A0ABW4HZI8_9SPHN</name>
<proteinExistence type="predicted"/>
<keyword evidence="3" id="KW-1185">Reference proteome</keyword>
<feature type="transmembrane region" description="Helical" evidence="1">
    <location>
        <begin position="77"/>
        <end position="97"/>
    </location>
</feature>
<dbReference type="Proteomes" id="UP001597115">
    <property type="component" value="Unassembled WGS sequence"/>
</dbReference>
<reference evidence="3" key="1">
    <citation type="journal article" date="2019" name="Int. J. Syst. Evol. Microbiol.">
        <title>The Global Catalogue of Microorganisms (GCM) 10K type strain sequencing project: providing services to taxonomists for standard genome sequencing and annotation.</title>
        <authorList>
            <consortium name="The Broad Institute Genomics Platform"/>
            <consortium name="The Broad Institute Genome Sequencing Center for Infectious Disease"/>
            <person name="Wu L."/>
            <person name="Ma J."/>
        </authorList>
    </citation>
    <scope>NUCLEOTIDE SEQUENCE [LARGE SCALE GENOMIC DNA]</scope>
    <source>
        <strain evidence="3">CGMCC 1.16275</strain>
    </source>
</reference>
<gene>
    <name evidence="2" type="ORF">ACFSCW_01805</name>
</gene>